<dbReference type="AlphaFoldDB" id="A0A8W8LYR8"/>
<reference evidence="1" key="1">
    <citation type="submission" date="2022-08" db="UniProtKB">
        <authorList>
            <consortium name="EnsemblMetazoa"/>
        </authorList>
    </citation>
    <scope>IDENTIFICATION</scope>
    <source>
        <strain evidence="1">05x7-T-G4-1.051#20</strain>
    </source>
</reference>
<evidence type="ECO:0000313" key="1">
    <source>
        <dbReference type="EnsemblMetazoa" id="G30234.4:cds"/>
    </source>
</evidence>
<accession>A0A8W8LYR8</accession>
<keyword evidence="2" id="KW-1185">Reference proteome</keyword>
<name>A0A8W8LYR8_MAGGI</name>
<sequence length="62" mass="7311">MTVNKQLKSETEKLHGIHFWSHRGFWADLTYLGRDGGNIESGSRHMKKYHHNIRIAVLQHSR</sequence>
<dbReference type="EnsemblMetazoa" id="G30234.4">
    <property type="protein sequence ID" value="G30234.4:cds"/>
    <property type="gene ID" value="G30234"/>
</dbReference>
<protein>
    <submittedName>
        <fullName evidence="1">Uncharacterized protein</fullName>
    </submittedName>
</protein>
<proteinExistence type="predicted"/>
<evidence type="ECO:0000313" key="2">
    <source>
        <dbReference type="Proteomes" id="UP000005408"/>
    </source>
</evidence>
<organism evidence="1 2">
    <name type="scientific">Magallana gigas</name>
    <name type="common">Pacific oyster</name>
    <name type="synonym">Crassostrea gigas</name>
    <dbReference type="NCBI Taxonomy" id="29159"/>
    <lineage>
        <taxon>Eukaryota</taxon>
        <taxon>Metazoa</taxon>
        <taxon>Spiralia</taxon>
        <taxon>Lophotrochozoa</taxon>
        <taxon>Mollusca</taxon>
        <taxon>Bivalvia</taxon>
        <taxon>Autobranchia</taxon>
        <taxon>Pteriomorphia</taxon>
        <taxon>Ostreida</taxon>
        <taxon>Ostreoidea</taxon>
        <taxon>Ostreidae</taxon>
        <taxon>Magallana</taxon>
    </lineage>
</organism>
<dbReference type="Proteomes" id="UP000005408">
    <property type="component" value="Unassembled WGS sequence"/>
</dbReference>